<evidence type="ECO:0000256" key="4">
    <source>
        <dbReference type="ARBA" id="ARBA00022481"/>
    </source>
</evidence>
<dbReference type="PROSITE" id="PS00409">
    <property type="entry name" value="PROKAR_NTER_METHYL"/>
    <property type="match status" value="1"/>
</dbReference>
<evidence type="ECO:0000256" key="1">
    <source>
        <dbReference type="ARBA" id="ARBA00004377"/>
    </source>
</evidence>
<dbReference type="Pfam" id="PF12019">
    <property type="entry name" value="GspH"/>
    <property type="match status" value="1"/>
</dbReference>
<dbReference type="Proteomes" id="UP001157134">
    <property type="component" value="Unassembled WGS sequence"/>
</dbReference>
<accession>A0ABQ6HDS0</accession>
<evidence type="ECO:0000256" key="3">
    <source>
        <dbReference type="ARBA" id="ARBA00022475"/>
    </source>
</evidence>
<gene>
    <name evidence="14" type="primary">fimT</name>
    <name evidence="14" type="ORF">tloyanaT_19690</name>
</gene>
<comment type="caution">
    <text evidence="14">The sequence shown here is derived from an EMBL/GenBank/DDBJ whole genome shotgun (WGS) entry which is preliminary data.</text>
</comment>
<keyword evidence="6 12" id="KW-0812">Transmembrane</keyword>
<evidence type="ECO:0000256" key="12">
    <source>
        <dbReference type="SAM" id="Phobius"/>
    </source>
</evidence>
<keyword evidence="15" id="KW-1185">Reference proteome</keyword>
<evidence type="ECO:0000256" key="8">
    <source>
        <dbReference type="ARBA" id="ARBA00023136"/>
    </source>
</evidence>
<dbReference type="InterPro" id="IPR012902">
    <property type="entry name" value="N_methyl_site"/>
</dbReference>
<dbReference type="SUPFAM" id="SSF54523">
    <property type="entry name" value="Pili subunits"/>
    <property type="match status" value="1"/>
</dbReference>
<sequence length="185" mass="20221">MKFLSKGFSLIELMVTVAILGIVTAIAMPNMTEFMVRMRVDNEVTEIHSLTVLAKNYAVNSEEVVTVCPLASNNSCSNNWQNEISVFIDVDGDAVYEESDNDAIIKVKSAIKDGDQLDFPRTSVRFAPTGRLTGVSNGTFEYCPQNYADLSRGVIISRSGRAYLSSDTNNDGKEENRSGGVISCD</sequence>
<dbReference type="Gene3D" id="3.55.40.10">
    <property type="entry name" value="minor pseudopilin epsh domain"/>
    <property type="match status" value="1"/>
</dbReference>
<evidence type="ECO:0000256" key="11">
    <source>
        <dbReference type="SAM" id="MobiDB-lite"/>
    </source>
</evidence>
<keyword evidence="8 12" id="KW-0472">Membrane</keyword>
<evidence type="ECO:0000313" key="15">
    <source>
        <dbReference type="Proteomes" id="UP001157134"/>
    </source>
</evidence>
<evidence type="ECO:0000313" key="14">
    <source>
        <dbReference type="EMBL" id="GLX85717.1"/>
    </source>
</evidence>
<keyword evidence="3" id="KW-1003">Cell membrane</keyword>
<dbReference type="Pfam" id="PF07963">
    <property type="entry name" value="N_methyl"/>
    <property type="match status" value="1"/>
</dbReference>
<feature type="domain" description="General secretion pathway GspH" evidence="13">
    <location>
        <begin position="44"/>
        <end position="160"/>
    </location>
</feature>
<evidence type="ECO:0000256" key="10">
    <source>
        <dbReference type="ARBA" id="ARBA00030775"/>
    </source>
</evidence>
<evidence type="ECO:0000256" key="2">
    <source>
        <dbReference type="ARBA" id="ARBA00021549"/>
    </source>
</evidence>
<protein>
    <recommendedName>
        <fullName evidence="2">Type II secretion system protein H</fullName>
    </recommendedName>
    <alternativeName>
        <fullName evidence="10">General secretion pathway protein H</fullName>
    </alternativeName>
</protein>
<dbReference type="InterPro" id="IPR022346">
    <property type="entry name" value="T2SS_GspH"/>
</dbReference>
<keyword evidence="4" id="KW-0488">Methylation</keyword>
<feature type="region of interest" description="Disordered" evidence="11">
    <location>
        <begin position="165"/>
        <end position="185"/>
    </location>
</feature>
<comment type="similarity">
    <text evidence="9">Belongs to the GSP H family.</text>
</comment>
<evidence type="ECO:0000256" key="6">
    <source>
        <dbReference type="ARBA" id="ARBA00022692"/>
    </source>
</evidence>
<keyword evidence="5" id="KW-0997">Cell inner membrane</keyword>
<evidence type="ECO:0000256" key="7">
    <source>
        <dbReference type="ARBA" id="ARBA00022989"/>
    </source>
</evidence>
<evidence type="ECO:0000256" key="9">
    <source>
        <dbReference type="ARBA" id="ARBA00025772"/>
    </source>
</evidence>
<organism evidence="14 15">
    <name type="scientific">Thalassotalea loyana</name>
    <dbReference type="NCBI Taxonomy" id="280483"/>
    <lineage>
        <taxon>Bacteria</taxon>
        <taxon>Pseudomonadati</taxon>
        <taxon>Pseudomonadota</taxon>
        <taxon>Gammaproteobacteria</taxon>
        <taxon>Alteromonadales</taxon>
        <taxon>Colwelliaceae</taxon>
        <taxon>Thalassotalea</taxon>
    </lineage>
</organism>
<comment type="subcellular location">
    <subcellularLocation>
        <location evidence="1">Cell inner membrane</location>
        <topology evidence="1">Single-pass membrane protein</topology>
    </subcellularLocation>
</comment>
<keyword evidence="7 12" id="KW-1133">Transmembrane helix</keyword>
<proteinExistence type="inferred from homology"/>
<evidence type="ECO:0000256" key="5">
    <source>
        <dbReference type="ARBA" id="ARBA00022519"/>
    </source>
</evidence>
<reference evidence="14 15" key="1">
    <citation type="submission" date="2023-03" db="EMBL/GenBank/DDBJ databases">
        <title>Thalassotalea loyana LMG 22536T draft genome sequence.</title>
        <authorList>
            <person name="Sawabe T."/>
        </authorList>
    </citation>
    <scope>NUCLEOTIDE SEQUENCE [LARGE SCALE GENOMIC DNA]</scope>
    <source>
        <strain evidence="14 15">LMG 22536</strain>
    </source>
</reference>
<feature type="transmembrane region" description="Helical" evidence="12">
    <location>
        <begin position="7"/>
        <end position="28"/>
    </location>
</feature>
<name>A0ABQ6HDS0_9GAMM</name>
<dbReference type="RefSeq" id="WP_284298105.1">
    <property type="nucleotide sequence ID" value="NZ_BSSV01000004.1"/>
</dbReference>
<dbReference type="InterPro" id="IPR045584">
    <property type="entry name" value="Pilin-like"/>
</dbReference>
<dbReference type="EMBL" id="BSSV01000004">
    <property type="protein sequence ID" value="GLX85717.1"/>
    <property type="molecule type" value="Genomic_DNA"/>
</dbReference>
<evidence type="ECO:0000259" key="13">
    <source>
        <dbReference type="Pfam" id="PF12019"/>
    </source>
</evidence>
<dbReference type="NCBIfam" id="TIGR02532">
    <property type="entry name" value="IV_pilin_GFxxxE"/>
    <property type="match status" value="1"/>
</dbReference>